<evidence type="ECO:0000256" key="2">
    <source>
        <dbReference type="ARBA" id="ARBA00023242"/>
    </source>
</evidence>
<dbReference type="InterPro" id="IPR010402">
    <property type="entry name" value="CCT_domain"/>
</dbReference>
<sequence length="364" mass="41122">MSARESDLRSAAARRSRTKTRKPKFLSLVRIENSTTTPEMGGGRQLRRRQTGGRQRPSQLNLFPLHPEMVDGLVADHDTKDDDDNMNVNLLFNGDDTSATTLSGILDGDDAMDPAVACSEEGSVGSRADSVRGLRDSTGHYSREDHRRRSSLLVRAAMKSGRGSRDEDDEEEKWVSYNEVVERKPPTADQEPEEVSSCTAAAANSEDFCWGPWQLAREAERSSQGLLLLLKLDYDEILNSWSDKGSLFIDDHGGPPPLHRHEDAETFPEINSEHLDPDSAINKGQSDGWCNAAAVWTVPDHNSSTSEEMEDKFRQRVASVLRYREKRQNRLFAKRVRYEVRKLNAQKRPRVKGRFVRRGRNDDD</sequence>
<keyword evidence="2 3" id="KW-0539">Nucleus</keyword>
<dbReference type="InterPro" id="IPR052453">
    <property type="entry name" value="CONSTANS-like_ZF"/>
</dbReference>
<feature type="domain" description="CCT" evidence="5">
    <location>
        <begin position="316"/>
        <end position="358"/>
    </location>
</feature>
<dbReference type="PROSITE" id="PS51017">
    <property type="entry name" value="CCT"/>
    <property type="match status" value="1"/>
</dbReference>
<keyword evidence="7" id="KW-1185">Reference proteome</keyword>
<dbReference type="GO" id="GO:0005634">
    <property type="term" value="C:nucleus"/>
    <property type="evidence" value="ECO:0007669"/>
    <property type="project" value="UniProtKB-SubCell"/>
</dbReference>
<organism evidence="6 7">
    <name type="scientific">Trapa natans</name>
    <name type="common">Water chestnut</name>
    <dbReference type="NCBI Taxonomy" id="22666"/>
    <lineage>
        <taxon>Eukaryota</taxon>
        <taxon>Viridiplantae</taxon>
        <taxon>Streptophyta</taxon>
        <taxon>Embryophyta</taxon>
        <taxon>Tracheophyta</taxon>
        <taxon>Spermatophyta</taxon>
        <taxon>Magnoliopsida</taxon>
        <taxon>eudicotyledons</taxon>
        <taxon>Gunneridae</taxon>
        <taxon>Pentapetalae</taxon>
        <taxon>rosids</taxon>
        <taxon>malvids</taxon>
        <taxon>Myrtales</taxon>
        <taxon>Lythraceae</taxon>
        <taxon>Trapa</taxon>
    </lineage>
</organism>
<dbReference type="Proteomes" id="UP001346149">
    <property type="component" value="Unassembled WGS sequence"/>
</dbReference>
<dbReference type="PANTHER" id="PTHR31874:SF25">
    <property type="entry name" value="CCT MOTIF FAMILY PROTEIN"/>
    <property type="match status" value="1"/>
</dbReference>
<feature type="region of interest" description="Disordered" evidence="4">
    <location>
        <begin position="120"/>
        <end position="146"/>
    </location>
</feature>
<evidence type="ECO:0000256" key="1">
    <source>
        <dbReference type="ARBA" id="ARBA00004123"/>
    </source>
</evidence>
<feature type="compositionally biased region" description="Basic residues" evidence="4">
    <location>
        <begin position="12"/>
        <end position="24"/>
    </location>
</feature>
<dbReference type="GO" id="GO:0006355">
    <property type="term" value="P:regulation of DNA-templated transcription"/>
    <property type="evidence" value="ECO:0007669"/>
    <property type="project" value="TreeGrafter"/>
</dbReference>
<protein>
    <recommendedName>
        <fullName evidence="5">CCT domain-containing protein</fullName>
    </recommendedName>
</protein>
<dbReference type="AlphaFoldDB" id="A0AAN7M477"/>
<dbReference type="Pfam" id="PF06203">
    <property type="entry name" value="CCT"/>
    <property type="match status" value="1"/>
</dbReference>
<feature type="region of interest" description="Disordered" evidence="4">
    <location>
        <begin position="1"/>
        <end position="59"/>
    </location>
</feature>
<evidence type="ECO:0000256" key="4">
    <source>
        <dbReference type="SAM" id="MobiDB-lite"/>
    </source>
</evidence>
<dbReference type="PANTHER" id="PTHR31874">
    <property type="entry name" value="CCT MOTIF FAMILY PROTEIN, EXPRESSED"/>
    <property type="match status" value="1"/>
</dbReference>
<comment type="subcellular location">
    <subcellularLocation>
        <location evidence="1 3">Nucleus</location>
    </subcellularLocation>
</comment>
<name>A0AAN7M477_TRANT</name>
<evidence type="ECO:0000313" key="6">
    <source>
        <dbReference type="EMBL" id="KAK4798399.1"/>
    </source>
</evidence>
<evidence type="ECO:0000313" key="7">
    <source>
        <dbReference type="Proteomes" id="UP001346149"/>
    </source>
</evidence>
<reference evidence="6 7" key="1">
    <citation type="journal article" date="2023" name="Hortic Res">
        <title>Pangenome of water caltrop reveals structural variations and asymmetric subgenome divergence after allopolyploidization.</title>
        <authorList>
            <person name="Zhang X."/>
            <person name="Chen Y."/>
            <person name="Wang L."/>
            <person name="Yuan Y."/>
            <person name="Fang M."/>
            <person name="Shi L."/>
            <person name="Lu R."/>
            <person name="Comes H.P."/>
            <person name="Ma Y."/>
            <person name="Chen Y."/>
            <person name="Huang G."/>
            <person name="Zhou Y."/>
            <person name="Zheng Z."/>
            <person name="Qiu Y."/>
        </authorList>
    </citation>
    <scope>NUCLEOTIDE SEQUENCE [LARGE SCALE GENOMIC DNA]</scope>
    <source>
        <strain evidence="6">F231</strain>
    </source>
</reference>
<comment type="caution">
    <text evidence="6">The sequence shown here is derived from an EMBL/GenBank/DDBJ whole genome shotgun (WGS) entry which is preliminary data.</text>
</comment>
<accession>A0AAN7M477</accession>
<dbReference type="EMBL" id="JAXQNO010000005">
    <property type="protein sequence ID" value="KAK4798399.1"/>
    <property type="molecule type" value="Genomic_DNA"/>
</dbReference>
<evidence type="ECO:0000259" key="5">
    <source>
        <dbReference type="PROSITE" id="PS51017"/>
    </source>
</evidence>
<evidence type="ECO:0000256" key="3">
    <source>
        <dbReference type="PROSITE-ProRule" id="PRU00357"/>
    </source>
</evidence>
<gene>
    <name evidence="6" type="ORF">SAY86_030725</name>
</gene>
<proteinExistence type="predicted"/>
<feature type="compositionally biased region" description="Basic and acidic residues" evidence="4">
    <location>
        <begin position="129"/>
        <end position="146"/>
    </location>
</feature>